<reference evidence="2 3" key="1">
    <citation type="journal article" date="2014" name="Genome Announc.">
        <title>Draft Genome Sequences of Two Isolates of the Roseobacter Group, Sulfitobacter sp. Strains 3SOLIMAR09 and 1FIGIMAR09, from Harbors of Mallorca Island (Mediterranean Sea).</title>
        <authorList>
            <person name="Mas-Llado M."/>
            <person name="Pina-Villalonga J.M."/>
            <person name="Brunet-Galmes I."/>
            <person name="Nogales B."/>
            <person name="Bosch R."/>
        </authorList>
    </citation>
    <scope>NUCLEOTIDE SEQUENCE [LARGE SCALE GENOMIC DNA]</scope>
    <source>
        <strain evidence="2 3">1FIGIMAR09</strain>
    </source>
</reference>
<keyword evidence="1" id="KW-0472">Membrane</keyword>
<dbReference type="eggNOG" id="ENOG5032GFV">
    <property type="taxonomic scope" value="Bacteria"/>
</dbReference>
<comment type="caution">
    <text evidence="2">The sequence shown here is derived from an EMBL/GenBank/DDBJ whole genome shotgun (WGS) entry which is preliminary data.</text>
</comment>
<sequence>MKTQTLTKIALAVSGVIATGVGVGVLFAPHAFHAAAGIMLGKDVNLLNELRSSGGMVLVSGLFILLGAIRAKVAFLALVVSSVLYLSYGLSRVVSLAADGIPSGSMLQILVLELVIGGICAILRQRQRASR</sequence>
<evidence type="ECO:0000313" key="2">
    <source>
        <dbReference type="EMBL" id="KAJ02981.1"/>
    </source>
</evidence>
<evidence type="ECO:0000256" key="1">
    <source>
        <dbReference type="SAM" id="Phobius"/>
    </source>
</evidence>
<keyword evidence="1" id="KW-0812">Transmembrane</keyword>
<feature type="transmembrane region" description="Helical" evidence="1">
    <location>
        <begin position="106"/>
        <end position="123"/>
    </location>
</feature>
<accession>A0A061SMN2</accession>
<dbReference type="EMBL" id="JEMU01000008">
    <property type="protein sequence ID" value="KAJ02981.1"/>
    <property type="molecule type" value="Genomic_DNA"/>
</dbReference>
<name>A0A061SMN2_9RHOB</name>
<feature type="transmembrane region" description="Helical" evidence="1">
    <location>
        <begin position="74"/>
        <end position="94"/>
    </location>
</feature>
<evidence type="ECO:0000313" key="3">
    <source>
        <dbReference type="Proteomes" id="UP000027337"/>
    </source>
</evidence>
<gene>
    <name evidence="2" type="ORF">PM02_10955</name>
</gene>
<dbReference type="Pfam" id="PF14248">
    <property type="entry name" value="DUF4345"/>
    <property type="match status" value="1"/>
</dbReference>
<keyword evidence="3" id="KW-1185">Reference proteome</keyword>
<dbReference type="AlphaFoldDB" id="A0A061SMN2"/>
<dbReference type="Proteomes" id="UP000027337">
    <property type="component" value="Unassembled WGS sequence"/>
</dbReference>
<organism evidence="2 3">
    <name type="scientific">Sulfitobacter mediterraneus</name>
    <dbReference type="NCBI Taxonomy" id="83219"/>
    <lineage>
        <taxon>Bacteria</taxon>
        <taxon>Pseudomonadati</taxon>
        <taxon>Pseudomonadota</taxon>
        <taxon>Alphaproteobacteria</taxon>
        <taxon>Rhodobacterales</taxon>
        <taxon>Roseobacteraceae</taxon>
        <taxon>Sulfitobacter</taxon>
    </lineage>
</organism>
<dbReference type="InterPro" id="IPR025597">
    <property type="entry name" value="DUF4345"/>
</dbReference>
<feature type="transmembrane region" description="Helical" evidence="1">
    <location>
        <begin position="9"/>
        <end position="32"/>
    </location>
</feature>
<protein>
    <submittedName>
        <fullName evidence="2">Membrane protein</fullName>
    </submittedName>
</protein>
<keyword evidence="1" id="KW-1133">Transmembrane helix</keyword>
<feature type="transmembrane region" description="Helical" evidence="1">
    <location>
        <begin position="52"/>
        <end position="69"/>
    </location>
</feature>
<proteinExistence type="predicted"/>